<reference evidence="2" key="1">
    <citation type="submission" date="2014-03" db="EMBL/GenBank/DDBJ databases">
        <authorList>
            <person name="Aksoy S."/>
            <person name="Warren W."/>
            <person name="Wilson R.K."/>
        </authorList>
    </citation>
    <scope>NUCLEOTIDE SEQUENCE [LARGE SCALE GENOMIC DNA]</scope>
    <source>
        <strain evidence="2">IAEA</strain>
    </source>
</reference>
<dbReference type="Proteomes" id="UP000091820">
    <property type="component" value="Unassembled WGS sequence"/>
</dbReference>
<dbReference type="EnsemblMetazoa" id="GBRI026491-RA">
    <property type="protein sequence ID" value="GBRI026491-PA"/>
    <property type="gene ID" value="GBRI026491"/>
</dbReference>
<evidence type="ECO:0000313" key="1">
    <source>
        <dbReference type="EnsemblMetazoa" id="GBRI026491-PA"/>
    </source>
</evidence>
<name>A0A1A9WNU0_9MUSC</name>
<evidence type="ECO:0000313" key="2">
    <source>
        <dbReference type="Proteomes" id="UP000091820"/>
    </source>
</evidence>
<sequence>MKDKRKLLLLLLLLYTRALCWLWLIGINVYDASYPLTQEETFLINPSIDLLTAHQIFPEVKGIQNSF</sequence>
<proteinExistence type="predicted"/>
<reference evidence="1" key="2">
    <citation type="submission" date="2020-05" db="UniProtKB">
        <authorList>
            <consortium name="EnsemblMetazoa"/>
        </authorList>
    </citation>
    <scope>IDENTIFICATION</scope>
    <source>
        <strain evidence="1">IAEA</strain>
    </source>
</reference>
<keyword evidence="2" id="KW-1185">Reference proteome</keyword>
<dbReference type="VEuPathDB" id="VectorBase:GBRI026491"/>
<protein>
    <submittedName>
        <fullName evidence="1">Uncharacterized protein</fullName>
    </submittedName>
</protein>
<dbReference type="AlphaFoldDB" id="A0A1A9WNU0"/>
<organism evidence="1 2">
    <name type="scientific">Glossina brevipalpis</name>
    <dbReference type="NCBI Taxonomy" id="37001"/>
    <lineage>
        <taxon>Eukaryota</taxon>
        <taxon>Metazoa</taxon>
        <taxon>Ecdysozoa</taxon>
        <taxon>Arthropoda</taxon>
        <taxon>Hexapoda</taxon>
        <taxon>Insecta</taxon>
        <taxon>Pterygota</taxon>
        <taxon>Neoptera</taxon>
        <taxon>Endopterygota</taxon>
        <taxon>Diptera</taxon>
        <taxon>Brachycera</taxon>
        <taxon>Muscomorpha</taxon>
        <taxon>Hippoboscoidea</taxon>
        <taxon>Glossinidae</taxon>
        <taxon>Glossina</taxon>
    </lineage>
</organism>
<accession>A0A1A9WNU0</accession>